<proteinExistence type="predicted"/>
<dbReference type="SMART" id="SM00382">
    <property type="entry name" value="AAA"/>
    <property type="match status" value="1"/>
</dbReference>
<dbReference type="GO" id="GO:0016851">
    <property type="term" value="F:magnesium chelatase activity"/>
    <property type="evidence" value="ECO:0007669"/>
    <property type="project" value="UniProtKB-EC"/>
</dbReference>
<accession>A0A2H5Y8M5</accession>
<protein>
    <submittedName>
        <fullName evidence="3">Magnesium-chelatase 38 kDa subunit</fullName>
        <ecNumber evidence="3">6.6.1.1</ecNumber>
    </submittedName>
</protein>
<dbReference type="Pfam" id="PF13401">
    <property type="entry name" value="AAA_22"/>
    <property type="match status" value="1"/>
</dbReference>
<dbReference type="EC" id="6.6.1.1" evidence="3"/>
<dbReference type="Gene3D" id="3.40.50.300">
    <property type="entry name" value="P-loop containing nucleotide triphosphate hydrolases"/>
    <property type="match status" value="1"/>
</dbReference>
<dbReference type="Pfam" id="PF17863">
    <property type="entry name" value="AAA_lid_2"/>
    <property type="match status" value="1"/>
</dbReference>
<name>A0A2H5Y8M5_9CHLR</name>
<evidence type="ECO:0000256" key="1">
    <source>
        <dbReference type="SAM" id="MobiDB-lite"/>
    </source>
</evidence>
<dbReference type="InterPro" id="IPR052989">
    <property type="entry name" value="Mg-chelatase_DI-like"/>
</dbReference>
<dbReference type="PANTHER" id="PTHR35023:SF1">
    <property type="entry name" value="MG-PROTOPORPHYRIN IX CHELATASE"/>
    <property type="match status" value="1"/>
</dbReference>
<keyword evidence="3" id="KW-0436">Ligase</keyword>
<evidence type="ECO:0000313" key="3">
    <source>
        <dbReference type="EMBL" id="GBD09782.1"/>
    </source>
</evidence>
<comment type="caution">
    <text evidence="3">The sequence shown here is derived from an EMBL/GenBank/DDBJ whole genome shotgun (WGS) entry which is preliminary data.</text>
</comment>
<dbReference type="AlphaFoldDB" id="A0A2H5Y8M5"/>
<dbReference type="InterPro" id="IPR003593">
    <property type="entry name" value="AAA+_ATPase"/>
</dbReference>
<evidence type="ECO:0000313" key="4">
    <source>
        <dbReference type="Proteomes" id="UP000236642"/>
    </source>
</evidence>
<reference evidence="4" key="1">
    <citation type="submission" date="2017-09" db="EMBL/GenBank/DDBJ databases">
        <title>Metaegenomics of thermophilic ammonia-oxidizing enrichment culture.</title>
        <authorList>
            <person name="Kato S."/>
            <person name="Suzuki K."/>
        </authorList>
    </citation>
    <scope>NUCLEOTIDE SEQUENCE [LARGE SCALE GENOMIC DNA]</scope>
</reference>
<dbReference type="CDD" id="cd00009">
    <property type="entry name" value="AAA"/>
    <property type="match status" value="1"/>
</dbReference>
<dbReference type="InterPro" id="IPR027417">
    <property type="entry name" value="P-loop_NTPase"/>
</dbReference>
<gene>
    <name evidence="3" type="primary">bchI</name>
    <name evidence="3" type="ORF">HRbin22_02043</name>
</gene>
<dbReference type="InterPro" id="IPR049945">
    <property type="entry name" value="AAA_22"/>
</dbReference>
<feature type="domain" description="AAA+ ATPase" evidence="2">
    <location>
        <begin position="78"/>
        <end position="262"/>
    </location>
</feature>
<dbReference type="PANTHER" id="PTHR35023">
    <property type="entry name" value="CHELATASE-RELATED"/>
    <property type="match status" value="1"/>
</dbReference>
<dbReference type="Proteomes" id="UP000236642">
    <property type="component" value="Unassembled WGS sequence"/>
</dbReference>
<feature type="region of interest" description="Disordered" evidence="1">
    <location>
        <begin position="1"/>
        <end position="20"/>
    </location>
</feature>
<dbReference type="GO" id="GO:0016887">
    <property type="term" value="F:ATP hydrolysis activity"/>
    <property type="evidence" value="ECO:0007669"/>
    <property type="project" value="InterPro"/>
</dbReference>
<dbReference type="SUPFAM" id="SSF52540">
    <property type="entry name" value="P-loop containing nucleoside triphosphate hydrolases"/>
    <property type="match status" value="1"/>
</dbReference>
<dbReference type="Gene3D" id="1.10.8.80">
    <property type="entry name" value="Magnesium chelatase subunit I, C-Terminal domain"/>
    <property type="match status" value="1"/>
</dbReference>
<dbReference type="EMBL" id="BEHY01000066">
    <property type="protein sequence ID" value="GBD09782.1"/>
    <property type="molecule type" value="Genomic_DNA"/>
</dbReference>
<organism evidence="3 4">
    <name type="scientific">Candidatus Thermoflexus japonica</name>
    <dbReference type="NCBI Taxonomy" id="2035417"/>
    <lineage>
        <taxon>Bacteria</taxon>
        <taxon>Bacillati</taxon>
        <taxon>Chloroflexota</taxon>
        <taxon>Thermoflexia</taxon>
        <taxon>Thermoflexales</taxon>
        <taxon>Thermoflexaceae</taxon>
        <taxon>Thermoflexus</taxon>
    </lineage>
</organism>
<sequence length="406" mass="44911">MGEDPERASLSAGAPPETPRRTSMLLRLLEEHSPAARVLRARPPIDRPVEEAVRFPFLAIVGQTEMKLALVLALINPAVGGVLLMGARGTGKTTAVRGLLDLLPPVERSLCPYGCEPEAAYTLGFHAVCQDCARKLGQGEPITAPDRMRLIELPLNARLEDVIGGIDEQAAVEGKVRIRRGLLAQADQNVLYVDEVNLLDPEIVNAILDAAALGRYTVRRGPLAATYRARLILIASMNPEEGALRPQIHDRFGLRVVVRGLSDPQDRLEVYRRVRLFRSNPYALVAQWASETAAAAAEIMEARQRLPRVTIPPELEQRAIDWIHRLGIESSRAEVALLEAARAYAAADGREVVTLEDLQAVAPMALRQRRSAFIAAFIAQQEKEDREILDIIHNRHRRSNRRRKAG</sequence>
<dbReference type="InterPro" id="IPR041628">
    <property type="entry name" value="ChlI/MoxR_AAA_lid"/>
</dbReference>
<evidence type="ECO:0000259" key="2">
    <source>
        <dbReference type="SMART" id="SM00382"/>
    </source>
</evidence>